<proteinExistence type="predicted"/>
<accession>A0AAU7NTV6</accession>
<dbReference type="AlphaFoldDB" id="A0AAU7NTV6"/>
<evidence type="ECO:0000259" key="13">
    <source>
        <dbReference type="Pfam" id="PF00520"/>
    </source>
</evidence>
<keyword evidence="4 12" id="KW-0812">Transmembrane</keyword>
<dbReference type="PANTHER" id="PTHR11537">
    <property type="entry name" value="VOLTAGE-GATED POTASSIUM CHANNEL"/>
    <property type="match status" value="1"/>
</dbReference>
<dbReference type="GO" id="GO:0001508">
    <property type="term" value="P:action potential"/>
    <property type="evidence" value="ECO:0007669"/>
    <property type="project" value="TreeGrafter"/>
</dbReference>
<keyword evidence="8 12" id="KW-1133">Transmembrane helix</keyword>
<evidence type="ECO:0000256" key="1">
    <source>
        <dbReference type="ARBA" id="ARBA00004141"/>
    </source>
</evidence>
<dbReference type="EMBL" id="CP157743">
    <property type="protein sequence ID" value="XBS20398.1"/>
    <property type="molecule type" value="Genomic_DNA"/>
</dbReference>
<dbReference type="InterPro" id="IPR027359">
    <property type="entry name" value="Volt_channel_dom_sf"/>
</dbReference>
<dbReference type="Pfam" id="PF00520">
    <property type="entry name" value="Ion_trans"/>
    <property type="match status" value="1"/>
</dbReference>
<dbReference type="PANTHER" id="PTHR11537:SF254">
    <property type="entry name" value="POTASSIUM VOLTAGE-GATED CHANNEL PROTEIN SHAB"/>
    <property type="match status" value="1"/>
</dbReference>
<dbReference type="InterPro" id="IPR005821">
    <property type="entry name" value="Ion_trans_dom"/>
</dbReference>
<evidence type="ECO:0000256" key="3">
    <source>
        <dbReference type="ARBA" id="ARBA00022538"/>
    </source>
</evidence>
<evidence type="ECO:0000313" key="14">
    <source>
        <dbReference type="EMBL" id="XBS20398.1"/>
    </source>
</evidence>
<dbReference type="PRINTS" id="PR00169">
    <property type="entry name" value="KCHANNEL"/>
</dbReference>
<dbReference type="SUPFAM" id="SSF81324">
    <property type="entry name" value="Voltage-gated potassium channels"/>
    <property type="match status" value="1"/>
</dbReference>
<keyword evidence="15" id="KW-1185">Reference proteome</keyword>
<gene>
    <name evidence="14" type="ORF">Q9L42_018930</name>
</gene>
<dbReference type="RefSeq" id="WP_305906828.1">
    <property type="nucleotide sequence ID" value="NZ_CP157743.1"/>
</dbReference>
<feature type="transmembrane region" description="Helical" evidence="12">
    <location>
        <begin position="166"/>
        <end position="187"/>
    </location>
</feature>
<dbReference type="Gene3D" id="1.10.287.70">
    <property type="match status" value="1"/>
</dbReference>
<evidence type="ECO:0000256" key="2">
    <source>
        <dbReference type="ARBA" id="ARBA00022448"/>
    </source>
</evidence>
<name>A0AAU7NTV6_9GAMM</name>
<evidence type="ECO:0000256" key="10">
    <source>
        <dbReference type="ARBA" id="ARBA00023136"/>
    </source>
</evidence>
<keyword evidence="9" id="KW-0406">Ion transport</keyword>
<evidence type="ECO:0000256" key="5">
    <source>
        <dbReference type="ARBA" id="ARBA00022826"/>
    </source>
</evidence>
<evidence type="ECO:0000256" key="9">
    <source>
        <dbReference type="ARBA" id="ARBA00023065"/>
    </source>
</evidence>
<evidence type="ECO:0000256" key="4">
    <source>
        <dbReference type="ARBA" id="ARBA00022692"/>
    </source>
</evidence>
<dbReference type="KEGG" id="mech:Q9L42_018930"/>
<reference evidence="14 15" key="1">
    <citation type="journal article" date="2024" name="Microbiology">
        <title>Methylomarinum rosea sp. nov., a novel halophilic methanotrophic bacterium from the hypersaline Lake Elton.</title>
        <authorList>
            <person name="Suleimanov R.Z."/>
            <person name="Oshkin I.Y."/>
            <person name="Danilova O.V."/>
            <person name="Suzina N.E."/>
            <person name="Dedysh S.N."/>
        </authorList>
    </citation>
    <scope>NUCLEOTIDE SEQUENCE [LARGE SCALE GENOMIC DNA]</scope>
    <source>
        <strain evidence="14 15">Ch1-1</strain>
    </source>
</reference>
<protein>
    <submittedName>
        <fullName evidence="14">Ion transporter</fullName>
    </submittedName>
</protein>
<evidence type="ECO:0000313" key="15">
    <source>
        <dbReference type="Proteomes" id="UP001225378"/>
    </source>
</evidence>
<keyword evidence="7" id="KW-0630">Potassium</keyword>
<keyword evidence="5" id="KW-0631">Potassium channel</keyword>
<keyword evidence="11" id="KW-0407">Ion channel</keyword>
<dbReference type="Proteomes" id="UP001225378">
    <property type="component" value="Chromosome"/>
</dbReference>
<organism evidence="14 15">
    <name type="scientific">Methylomarinum roseum</name>
    <dbReference type="NCBI Taxonomy" id="3067653"/>
    <lineage>
        <taxon>Bacteria</taxon>
        <taxon>Pseudomonadati</taxon>
        <taxon>Pseudomonadota</taxon>
        <taxon>Gammaproteobacteria</taxon>
        <taxon>Methylococcales</taxon>
        <taxon>Methylococcaceae</taxon>
        <taxon>Methylomarinum</taxon>
    </lineage>
</organism>
<evidence type="ECO:0000256" key="6">
    <source>
        <dbReference type="ARBA" id="ARBA00022882"/>
    </source>
</evidence>
<keyword evidence="2" id="KW-0813">Transport</keyword>
<dbReference type="GO" id="GO:0005249">
    <property type="term" value="F:voltage-gated potassium channel activity"/>
    <property type="evidence" value="ECO:0007669"/>
    <property type="project" value="InterPro"/>
</dbReference>
<dbReference type="GO" id="GO:0008076">
    <property type="term" value="C:voltage-gated potassium channel complex"/>
    <property type="evidence" value="ECO:0007669"/>
    <property type="project" value="InterPro"/>
</dbReference>
<feature type="transmembrane region" description="Helical" evidence="12">
    <location>
        <begin position="40"/>
        <end position="59"/>
    </location>
</feature>
<dbReference type="Gene3D" id="1.20.120.350">
    <property type="entry name" value="Voltage-gated potassium channels. Chain C"/>
    <property type="match status" value="1"/>
</dbReference>
<keyword evidence="3" id="KW-0633">Potassium transport</keyword>
<sequence>MKQSRRPVKKNHYNVGAPLAPWREALNVIIFGAETRAAKIFDVVLSIMIICSVLAVMLGSVNSLQERYTQWFFYSEWFFTLLFSVEYVLRLLSVRKPWLYCRSFFGIVDFLSIIPTYLSFLMPDIKYMLIARVLRLLRVFRILKLAEYMGEAQVLMYALSRSRQKILVFLYTVCTLVIVFGSLMYVVEGSESGFTSIPKSVYWAIVTLTTVGYGDIAPQTPLGQMIASSIMIMGYGIIAVPTGIYSAELMKVDKAADINNEACPDCGETGHDYDASYCKYCGHSLDA</sequence>
<evidence type="ECO:0000256" key="12">
    <source>
        <dbReference type="SAM" id="Phobius"/>
    </source>
</evidence>
<evidence type="ECO:0000256" key="7">
    <source>
        <dbReference type="ARBA" id="ARBA00022958"/>
    </source>
</evidence>
<keyword evidence="10 12" id="KW-0472">Membrane</keyword>
<feature type="transmembrane region" description="Helical" evidence="12">
    <location>
        <begin position="71"/>
        <end position="92"/>
    </location>
</feature>
<feature type="transmembrane region" description="Helical" evidence="12">
    <location>
        <begin position="99"/>
        <end position="121"/>
    </location>
</feature>
<dbReference type="InterPro" id="IPR028325">
    <property type="entry name" value="VG_K_chnl"/>
</dbReference>
<feature type="transmembrane region" description="Helical" evidence="12">
    <location>
        <begin position="225"/>
        <end position="245"/>
    </location>
</feature>
<feature type="domain" description="Ion transport" evidence="13">
    <location>
        <begin position="39"/>
        <end position="246"/>
    </location>
</feature>
<evidence type="ECO:0000256" key="8">
    <source>
        <dbReference type="ARBA" id="ARBA00022989"/>
    </source>
</evidence>
<keyword evidence="6" id="KW-0851">Voltage-gated channel</keyword>
<evidence type="ECO:0000256" key="11">
    <source>
        <dbReference type="ARBA" id="ARBA00023303"/>
    </source>
</evidence>
<comment type="subcellular location">
    <subcellularLocation>
        <location evidence="1">Membrane</location>
        <topology evidence="1">Multi-pass membrane protein</topology>
    </subcellularLocation>
</comment>